<keyword evidence="1" id="KW-0472">Membrane</keyword>
<sequence>MRILRLAFDNWFSRAYLAGVAVVTALVTVSLVTWDQPDANLAGIWVILVTLPFSLLGIVATDSAAGPAVLMAAVVLGAVINATAIGGLVALVRRRPAR</sequence>
<name>A0ABP6TC73_9ACTN</name>
<keyword evidence="1" id="KW-1133">Transmembrane helix</keyword>
<evidence type="ECO:0000313" key="3">
    <source>
        <dbReference type="Proteomes" id="UP001501676"/>
    </source>
</evidence>
<keyword evidence="1" id="KW-0812">Transmembrane</keyword>
<dbReference type="NCBIfam" id="NF046119">
    <property type="entry name" value="memb_SCO4225"/>
    <property type="match status" value="1"/>
</dbReference>
<evidence type="ECO:0000256" key="1">
    <source>
        <dbReference type="SAM" id="Phobius"/>
    </source>
</evidence>
<comment type="caution">
    <text evidence="2">The sequence shown here is derived from an EMBL/GenBank/DDBJ whole genome shotgun (WGS) entry which is preliminary data.</text>
</comment>
<evidence type="ECO:0000313" key="2">
    <source>
        <dbReference type="EMBL" id="GAA3397822.1"/>
    </source>
</evidence>
<feature type="transmembrane region" description="Helical" evidence="1">
    <location>
        <begin position="67"/>
        <end position="92"/>
    </location>
</feature>
<dbReference type="RefSeq" id="WP_345733487.1">
    <property type="nucleotide sequence ID" value="NZ_BAAAYN010000070.1"/>
</dbReference>
<dbReference type="Pfam" id="PF25637">
    <property type="entry name" value="DUF7942"/>
    <property type="match status" value="1"/>
</dbReference>
<protein>
    <submittedName>
        <fullName evidence="2">Uncharacterized protein</fullName>
    </submittedName>
</protein>
<gene>
    <name evidence="2" type="ORF">GCM10020369_79330</name>
</gene>
<organism evidence="2 3">
    <name type="scientific">Cryptosporangium minutisporangium</name>
    <dbReference type="NCBI Taxonomy" id="113569"/>
    <lineage>
        <taxon>Bacteria</taxon>
        <taxon>Bacillati</taxon>
        <taxon>Actinomycetota</taxon>
        <taxon>Actinomycetes</taxon>
        <taxon>Cryptosporangiales</taxon>
        <taxon>Cryptosporangiaceae</taxon>
        <taxon>Cryptosporangium</taxon>
    </lineage>
</organism>
<reference evidence="3" key="1">
    <citation type="journal article" date="2019" name="Int. J. Syst. Evol. Microbiol.">
        <title>The Global Catalogue of Microorganisms (GCM) 10K type strain sequencing project: providing services to taxonomists for standard genome sequencing and annotation.</title>
        <authorList>
            <consortium name="The Broad Institute Genomics Platform"/>
            <consortium name="The Broad Institute Genome Sequencing Center for Infectious Disease"/>
            <person name="Wu L."/>
            <person name="Ma J."/>
        </authorList>
    </citation>
    <scope>NUCLEOTIDE SEQUENCE [LARGE SCALE GENOMIC DNA]</scope>
    <source>
        <strain evidence="3">JCM 9458</strain>
    </source>
</reference>
<dbReference type="EMBL" id="BAAAYN010000070">
    <property type="protein sequence ID" value="GAA3397822.1"/>
    <property type="molecule type" value="Genomic_DNA"/>
</dbReference>
<dbReference type="InterPro" id="IPR057702">
    <property type="entry name" value="DUF7942"/>
</dbReference>
<feature type="transmembrane region" description="Helical" evidence="1">
    <location>
        <begin position="15"/>
        <end position="34"/>
    </location>
</feature>
<accession>A0ABP6TC73</accession>
<feature type="transmembrane region" description="Helical" evidence="1">
    <location>
        <begin position="41"/>
        <end position="61"/>
    </location>
</feature>
<keyword evidence="3" id="KW-1185">Reference proteome</keyword>
<proteinExistence type="predicted"/>
<dbReference type="Proteomes" id="UP001501676">
    <property type="component" value="Unassembled WGS sequence"/>
</dbReference>